<dbReference type="Proteomes" id="UP000593765">
    <property type="component" value="Chromosome"/>
</dbReference>
<dbReference type="Gene3D" id="1.20.58.410">
    <property type="entry name" value="Release factor"/>
    <property type="match status" value="1"/>
</dbReference>
<keyword evidence="2 4" id="KW-0488">Methylation</keyword>
<evidence type="ECO:0000256" key="1">
    <source>
        <dbReference type="ARBA" id="ARBA00010835"/>
    </source>
</evidence>
<dbReference type="HAMAP" id="MF_00094">
    <property type="entry name" value="Rel_fac_2"/>
    <property type="match status" value="1"/>
</dbReference>
<dbReference type="PANTHER" id="PTHR43116:SF3">
    <property type="entry name" value="CLASS I PEPTIDE CHAIN RELEASE FACTOR"/>
    <property type="match status" value="1"/>
</dbReference>
<dbReference type="GO" id="GO:0016149">
    <property type="term" value="F:translation release factor activity, codon specific"/>
    <property type="evidence" value="ECO:0007669"/>
    <property type="project" value="UniProtKB-UniRule"/>
</dbReference>
<evidence type="ECO:0000256" key="4">
    <source>
        <dbReference type="HAMAP-Rule" id="MF_00094"/>
    </source>
</evidence>
<dbReference type="SMART" id="SM00937">
    <property type="entry name" value="PCRF"/>
    <property type="match status" value="1"/>
</dbReference>
<dbReference type="AlphaFoldDB" id="A0A7M2X3I5"/>
<proteinExistence type="inferred from homology"/>
<dbReference type="InterPro" id="IPR000352">
    <property type="entry name" value="Pep_chain_release_fac_I"/>
</dbReference>
<evidence type="ECO:0000259" key="6">
    <source>
        <dbReference type="PROSITE" id="PS00745"/>
    </source>
</evidence>
<feature type="modified residue" description="N5-methylglutamine" evidence="4">
    <location>
        <position position="254"/>
    </location>
</feature>
<dbReference type="NCBIfam" id="TIGR00020">
    <property type="entry name" value="prfB"/>
    <property type="match status" value="1"/>
</dbReference>
<accession>A0A7M2X3I5</accession>
<dbReference type="Pfam" id="PF03462">
    <property type="entry name" value="PCRF"/>
    <property type="match status" value="1"/>
</dbReference>
<keyword evidence="3 4" id="KW-0648">Protein biosynthesis</keyword>
<dbReference type="PROSITE" id="PS00745">
    <property type="entry name" value="RF_PROK_I"/>
    <property type="match status" value="1"/>
</dbReference>
<protein>
    <recommendedName>
        <fullName evidence="4 5">Peptide chain release factor 2</fullName>
        <shortName evidence="4">RF-2</shortName>
    </recommendedName>
</protein>
<dbReference type="Pfam" id="PF00472">
    <property type="entry name" value="RF-1"/>
    <property type="match status" value="1"/>
</dbReference>
<evidence type="ECO:0000256" key="3">
    <source>
        <dbReference type="ARBA" id="ARBA00022917"/>
    </source>
</evidence>
<dbReference type="KEGG" id="hbs:IPV69_09510"/>
<dbReference type="SUPFAM" id="SSF75620">
    <property type="entry name" value="Release factor"/>
    <property type="match status" value="1"/>
</dbReference>
<evidence type="ECO:0000313" key="8">
    <source>
        <dbReference type="Proteomes" id="UP000593765"/>
    </source>
</evidence>
<name>A0A7M2X3I5_9BACT</name>
<sequence length="372" mass="41301">MSLTHDNLPVAIENLSARIIAIRDSLELPAKQARKKELEDKMNATDFWDNQETAKGIVTELKGLKALIDPIESALRDLDDVRALYELGSEAGDQDSLVEADQLLTKLEARGEKIELQSLLDGKNDARNCFFTIQAGAGGTEAQDWAEMLLRMYLYFFERRGWDVSELDRQYGEQAGIKSVTLHVKGLYAFGYLRVEAGVHRLVRPSPFNAQGKRQTSFAAVNVVPEFDAAGDGEIPEGDLDIMAFVRASGPGGQNVNKVASAVRITHIPTGLVVTCSVERSQQQNKRLAISILQSKIEALELAKRDAEMKEAVGDPKGASWGNQIRNYVLDDRRVKDVRTGVETSNVESVLDRGELDDFVDAELRRRKLTKK</sequence>
<dbReference type="InterPro" id="IPR045853">
    <property type="entry name" value="Pep_chain_release_fac_I_sf"/>
</dbReference>
<gene>
    <name evidence="4 7" type="primary">prfB</name>
    <name evidence="7" type="ORF">IPV69_09510</name>
</gene>
<dbReference type="PANTHER" id="PTHR43116">
    <property type="entry name" value="PEPTIDE CHAIN RELEASE FACTOR 2"/>
    <property type="match status" value="1"/>
</dbReference>
<comment type="function">
    <text evidence="4">Peptide chain release factor 2 directs the termination of translation in response to the peptide chain termination codons UGA and UAA.</text>
</comment>
<dbReference type="InterPro" id="IPR004374">
    <property type="entry name" value="PrfB"/>
</dbReference>
<organism evidence="7 8">
    <name type="scientific">Humisphaera borealis</name>
    <dbReference type="NCBI Taxonomy" id="2807512"/>
    <lineage>
        <taxon>Bacteria</taxon>
        <taxon>Pseudomonadati</taxon>
        <taxon>Planctomycetota</taxon>
        <taxon>Phycisphaerae</taxon>
        <taxon>Tepidisphaerales</taxon>
        <taxon>Tepidisphaeraceae</taxon>
        <taxon>Humisphaera</taxon>
    </lineage>
</organism>
<evidence type="ECO:0000256" key="5">
    <source>
        <dbReference type="NCBIfam" id="TIGR00020"/>
    </source>
</evidence>
<comment type="similarity">
    <text evidence="1 4">Belongs to the prokaryotic/mitochondrial release factor family.</text>
</comment>
<comment type="PTM">
    <text evidence="4">Methylated by PrmC. Methylation increases the termination efficiency of RF2.</text>
</comment>
<feature type="domain" description="Prokaryotic-type class I peptide chain release factors" evidence="6">
    <location>
        <begin position="247"/>
        <end position="263"/>
    </location>
</feature>
<keyword evidence="8" id="KW-1185">Reference proteome</keyword>
<evidence type="ECO:0000313" key="7">
    <source>
        <dbReference type="EMBL" id="QOV91571.1"/>
    </source>
</evidence>
<comment type="subcellular location">
    <subcellularLocation>
        <location evidence="4">Cytoplasm</location>
    </subcellularLocation>
</comment>
<dbReference type="EMBL" id="CP063458">
    <property type="protein sequence ID" value="QOV91571.1"/>
    <property type="molecule type" value="Genomic_DNA"/>
</dbReference>
<dbReference type="Gene3D" id="3.30.70.1660">
    <property type="match status" value="1"/>
</dbReference>
<dbReference type="RefSeq" id="WP_390884387.1">
    <property type="nucleotide sequence ID" value="NZ_CP063458.1"/>
</dbReference>
<keyword evidence="4" id="KW-0963">Cytoplasm</keyword>
<dbReference type="InterPro" id="IPR005139">
    <property type="entry name" value="PCRF"/>
</dbReference>
<reference evidence="7 8" key="1">
    <citation type="submission" date="2020-10" db="EMBL/GenBank/DDBJ databases">
        <title>Wide distribution of Phycisphaera-like planctomycetes from WD2101 soil group in peatlands and genome analysis of the first cultivated representative.</title>
        <authorList>
            <person name="Dedysh S.N."/>
            <person name="Beletsky A.V."/>
            <person name="Ivanova A."/>
            <person name="Kulichevskaya I.S."/>
            <person name="Suzina N.E."/>
            <person name="Philippov D.A."/>
            <person name="Rakitin A.L."/>
            <person name="Mardanov A.V."/>
            <person name="Ravin N.V."/>
        </authorList>
    </citation>
    <scope>NUCLEOTIDE SEQUENCE [LARGE SCALE GENOMIC DNA]</scope>
    <source>
        <strain evidence="7 8">M1803</strain>
    </source>
</reference>
<dbReference type="Gene3D" id="3.30.160.20">
    <property type="match status" value="1"/>
</dbReference>
<dbReference type="GO" id="GO:0005737">
    <property type="term" value="C:cytoplasm"/>
    <property type="evidence" value="ECO:0007669"/>
    <property type="project" value="UniProtKB-SubCell"/>
</dbReference>
<evidence type="ECO:0000256" key="2">
    <source>
        <dbReference type="ARBA" id="ARBA00022481"/>
    </source>
</evidence>